<sequence length="75" mass="8888">MLYECQGAGGDSRRYQIFLNPQTGKFSLSPEKTMRLRERIQEPRFQGFRSQNKCYFFDSRWCGDATENEVSSEMF</sequence>
<evidence type="ECO:0000313" key="2">
    <source>
        <dbReference type="Proteomes" id="UP001054945"/>
    </source>
</evidence>
<dbReference type="Proteomes" id="UP001054945">
    <property type="component" value="Unassembled WGS sequence"/>
</dbReference>
<keyword evidence="2" id="KW-1185">Reference proteome</keyword>
<comment type="caution">
    <text evidence="1">The sequence shown here is derived from an EMBL/GenBank/DDBJ whole genome shotgun (WGS) entry which is preliminary data.</text>
</comment>
<proteinExistence type="predicted"/>
<reference evidence="1 2" key="1">
    <citation type="submission" date="2021-06" db="EMBL/GenBank/DDBJ databases">
        <title>Caerostris extrusa draft genome.</title>
        <authorList>
            <person name="Kono N."/>
            <person name="Arakawa K."/>
        </authorList>
    </citation>
    <scope>NUCLEOTIDE SEQUENCE [LARGE SCALE GENOMIC DNA]</scope>
</reference>
<protein>
    <submittedName>
        <fullName evidence="1">Uncharacterized protein</fullName>
    </submittedName>
</protein>
<gene>
    <name evidence="1" type="ORF">CEXT_247161</name>
</gene>
<dbReference type="EMBL" id="BPLR01010414">
    <property type="protein sequence ID" value="GIY39167.1"/>
    <property type="molecule type" value="Genomic_DNA"/>
</dbReference>
<dbReference type="AlphaFoldDB" id="A0AAV4T2R9"/>
<accession>A0AAV4T2R9</accession>
<organism evidence="1 2">
    <name type="scientific">Caerostris extrusa</name>
    <name type="common">Bark spider</name>
    <name type="synonym">Caerostris bankana</name>
    <dbReference type="NCBI Taxonomy" id="172846"/>
    <lineage>
        <taxon>Eukaryota</taxon>
        <taxon>Metazoa</taxon>
        <taxon>Ecdysozoa</taxon>
        <taxon>Arthropoda</taxon>
        <taxon>Chelicerata</taxon>
        <taxon>Arachnida</taxon>
        <taxon>Araneae</taxon>
        <taxon>Araneomorphae</taxon>
        <taxon>Entelegynae</taxon>
        <taxon>Araneoidea</taxon>
        <taxon>Araneidae</taxon>
        <taxon>Caerostris</taxon>
    </lineage>
</organism>
<evidence type="ECO:0000313" key="1">
    <source>
        <dbReference type="EMBL" id="GIY39167.1"/>
    </source>
</evidence>
<name>A0AAV4T2R9_CAEEX</name>